<dbReference type="InterPro" id="IPR000859">
    <property type="entry name" value="CUB_dom"/>
</dbReference>
<feature type="domain" description="SUEL-type lectin" evidence="6">
    <location>
        <begin position="1103"/>
        <end position="1185"/>
    </location>
</feature>
<evidence type="ECO:0000256" key="3">
    <source>
        <dbReference type="SAM" id="Phobius"/>
    </source>
</evidence>
<evidence type="ECO:0000256" key="2">
    <source>
        <dbReference type="PROSITE-ProRule" id="PRU00059"/>
    </source>
</evidence>
<dbReference type="PROSITE" id="PS01180">
    <property type="entry name" value="CUB"/>
    <property type="match status" value="4"/>
</dbReference>
<keyword evidence="8" id="KW-1185">Reference proteome</keyword>
<feature type="transmembrane region" description="Helical" evidence="3">
    <location>
        <begin position="308"/>
        <end position="333"/>
    </location>
</feature>
<dbReference type="SUPFAM" id="SSF49854">
    <property type="entry name" value="Spermadhesin, CUB domain"/>
    <property type="match status" value="4"/>
</dbReference>
<evidence type="ECO:0000259" key="5">
    <source>
        <dbReference type="PROSITE" id="PS01180"/>
    </source>
</evidence>
<feature type="domain" description="CUB" evidence="5">
    <location>
        <begin position="1191"/>
        <end position="1310"/>
    </location>
</feature>
<keyword evidence="3" id="KW-0812">Transmembrane</keyword>
<keyword evidence="1" id="KW-1015">Disulfide bond</keyword>
<accession>A0AAD9IYW5</accession>
<feature type="domain" description="CUB" evidence="5">
    <location>
        <begin position="486"/>
        <end position="610"/>
    </location>
</feature>
<dbReference type="Gene3D" id="2.60.120.740">
    <property type="match status" value="4"/>
</dbReference>
<feature type="domain" description="SUEL-type lectin" evidence="6">
    <location>
        <begin position="417"/>
        <end position="501"/>
    </location>
</feature>
<dbReference type="Pfam" id="PF02140">
    <property type="entry name" value="SUEL_Lectin"/>
    <property type="match status" value="3"/>
</dbReference>
<evidence type="ECO:0000259" key="6">
    <source>
        <dbReference type="PROSITE" id="PS50228"/>
    </source>
</evidence>
<feature type="signal peptide" evidence="4">
    <location>
        <begin position="1"/>
        <end position="19"/>
    </location>
</feature>
<dbReference type="InterPro" id="IPR000922">
    <property type="entry name" value="Lectin_gal-bd_dom"/>
</dbReference>
<keyword evidence="3" id="KW-0472">Membrane</keyword>
<dbReference type="GO" id="GO:0030246">
    <property type="term" value="F:carbohydrate binding"/>
    <property type="evidence" value="ECO:0007669"/>
    <property type="project" value="InterPro"/>
</dbReference>
<dbReference type="EMBL" id="JAODUP010000839">
    <property type="protein sequence ID" value="KAK2143457.1"/>
    <property type="molecule type" value="Genomic_DNA"/>
</dbReference>
<evidence type="ECO:0000313" key="8">
    <source>
        <dbReference type="Proteomes" id="UP001208570"/>
    </source>
</evidence>
<dbReference type="PANTHER" id="PTHR46780">
    <property type="entry name" value="PROTEIN EVA-1"/>
    <property type="match status" value="1"/>
</dbReference>
<keyword evidence="4" id="KW-0732">Signal</keyword>
<evidence type="ECO:0000313" key="7">
    <source>
        <dbReference type="EMBL" id="KAK2143457.1"/>
    </source>
</evidence>
<dbReference type="CDD" id="cd22823">
    <property type="entry name" value="Gal_Rha_Lectin"/>
    <property type="match status" value="4"/>
</dbReference>
<evidence type="ECO:0000256" key="1">
    <source>
        <dbReference type="ARBA" id="ARBA00023157"/>
    </source>
</evidence>
<gene>
    <name evidence="7" type="ORF">LSH36_839g03028</name>
</gene>
<organism evidence="7 8">
    <name type="scientific">Paralvinella palmiformis</name>
    <dbReference type="NCBI Taxonomy" id="53620"/>
    <lineage>
        <taxon>Eukaryota</taxon>
        <taxon>Metazoa</taxon>
        <taxon>Spiralia</taxon>
        <taxon>Lophotrochozoa</taxon>
        <taxon>Annelida</taxon>
        <taxon>Polychaeta</taxon>
        <taxon>Sedentaria</taxon>
        <taxon>Canalipalpata</taxon>
        <taxon>Terebellida</taxon>
        <taxon>Terebelliformia</taxon>
        <taxon>Alvinellidae</taxon>
        <taxon>Paralvinella</taxon>
    </lineage>
</organism>
<feature type="domain" description="SUEL-type lectin" evidence="6">
    <location>
        <begin position="25"/>
        <end position="115"/>
    </location>
</feature>
<name>A0AAD9IYW5_9ANNE</name>
<dbReference type="InterPro" id="IPR035914">
    <property type="entry name" value="Sperma_CUB_dom_sf"/>
</dbReference>
<dbReference type="PROSITE" id="PS50228">
    <property type="entry name" value="SUEL_LECTIN"/>
    <property type="match status" value="3"/>
</dbReference>
<feature type="chain" id="PRO_5042112476" evidence="4">
    <location>
        <begin position="20"/>
        <end position="1365"/>
    </location>
</feature>
<keyword evidence="3" id="KW-1133">Transmembrane helix</keyword>
<evidence type="ECO:0000256" key="4">
    <source>
        <dbReference type="SAM" id="SignalP"/>
    </source>
</evidence>
<feature type="domain" description="CUB" evidence="5">
    <location>
        <begin position="121"/>
        <end position="240"/>
    </location>
</feature>
<feature type="transmembrane region" description="Helical" evidence="3">
    <location>
        <begin position="793"/>
        <end position="818"/>
    </location>
</feature>
<dbReference type="Gene3D" id="2.60.120.290">
    <property type="entry name" value="Spermadhesin, CUB domain"/>
    <property type="match status" value="2"/>
</dbReference>
<proteinExistence type="predicted"/>
<reference evidence="7" key="1">
    <citation type="journal article" date="2023" name="Mol. Biol. Evol.">
        <title>Third-Generation Sequencing Reveals the Adaptive Role of the Epigenome in Three Deep-Sea Polychaetes.</title>
        <authorList>
            <person name="Perez M."/>
            <person name="Aroh O."/>
            <person name="Sun Y."/>
            <person name="Lan Y."/>
            <person name="Juniper S.K."/>
            <person name="Young C.R."/>
            <person name="Angers B."/>
            <person name="Qian P.Y."/>
        </authorList>
    </citation>
    <scope>NUCLEOTIDE SEQUENCE</scope>
    <source>
        <strain evidence="7">P08H-3</strain>
    </source>
</reference>
<comment type="caution">
    <text evidence="7">The sequence shown here is derived from an EMBL/GenBank/DDBJ whole genome shotgun (WGS) entry which is preliminary data.</text>
</comment>
<sequence>MDCYYWLAVWAGIVKLVYSESIEVCNSKENARIGCTTNEIIIVKSAKYGRMELGRCITEPNEFMGCTNDVLPLIDKWCSGRRECELGVPNPDLEQLSVNCLKVLIKYLLVQYSCVTVNNDCSSSRPTSVIGKEGMISSSTYDIKGCGSHNSPWIISAQPGQTINISIIDFGTNTKSSNLVSCPVVYGYIRETALGINHTICQGRHRERALYSSKTNVVAVQIRTRNARGDNNFVLKYIVTGCPEISRPSHAWYKREGNEAIIGCENNDKEWRLTCVENIWKGEVGNCTESAETIHIEMVPKKVGIDSVVVMTGIAGGAVVLCVVAVVIGTVYIKKYRMRQETKHMMKTYATIGKNTQVSYGPIDICLRDQATLDKHMVGTWDPSHDQMMSYPEGCTCASQPSQAEKSVEVCNGELDVPLRCNGNEIIVISSAEYGRMELGRCITEPNEFMGCTNDVLPLIDRWCSGRRECVVGVPNPKLEEFNQNCLKVLIKYLLLKYSCVPEGMISSSTYDIKGCGSHNSPWIISAQPGQTINISIIDFGTHTESSNLVSCPVVYGYVREGALGINYTICNGHHRERAVYSSKTNKVEIEILPRRIRRDKNFVLKYIVTGCPELSRPAHAWYKREAYEAVIGCENSDKEWRLTCVGNTWKGEVGNCTSSNVVEVCTGEHDVPIRCQISHTIMMTSAEYGRMNVGRCIRKSEDLIGCSNNVLPLVDRWCSGRQECIIDVPTEELEAMNTQFTGCPELSRPVHGWYKREGNEAVIGCETGSQEWRLVCSGTTWIGEVGNCTESVVVMTAIVGSAVVLSVVAIVIEAVYIKKYRMRQETKHLTRTYATLENNQKTYYGPVTFDPTHPEMNVDFSTMTTIEKNQAACFDTSRERSASNIDQCTCATLPTRSCQERQINTDCSGSRPTILTFHEGIISSQSSDTRGCGSTNSPWIVSAKPGQTINISIVDFNTEVDQSNLVSCPLVYGFILERSLGINHTICGGRQRELAIYTAKTNQVEIQVLPRTVRGDRSFLLKYKELTRPANAWYKREGNEALIGCEKSNEEWRLTCKGNKWIGEVGNCSQKVEVMIVHETDVKENIDSDVVEVCNGDMDTKLRCPRDHIIMMTSAEYGRKEVGRCIPEADEFMGCTNDVLPLLDRWCSGQRECTIGVPNAELESLNESCLKILIKYLKVEYTCWKVTTSCSENRPNRLTANTGLISSHSRDVKGCGSSHSPWIISASPGQTIHILMVDFLAKPDNSPPIGCPVVYGRIQETALGINYTICGKQDRKSELYTSKTNSVEIYVNSRSSRDEGNFILQYSGMIDPELLTIDKARRGSRDISHDPMNSYPGQCMCATLPLNGSNIEAGQSVYNSISST</sequence>
<comment type="caution">
    <text evidence="2">Lacks conserved residue(s) required for the propagation of feature annotation.</text>
</comment>
<dbReference type="Proteomes" id="UP001208570">
    <property type="component" value="Unassembled WGS sequence"/>
</dbReference>
<dbReference type="InterPro" id="IPR043159">
    <property type="entry name" value="Lectin_gal-bd_sf"/>
</dbReference>
<feature type="domain" description="CUB" evidence="5">
    <location>
        <begin position="908"/>
        <end position="1027"/>
    </location>
</feature>
<protein>
    <submittedName>
        <fullName evidence="7">Uncharacterized protein</fullName>
    </submittedName>
</protein>